<dbReference type="RefSeq" id="WP_354659364.1">
    <property type="nucleotide sequence ID" value="NZ_JBEXAC010000001.1"/>
</dbReference>
<gene>
    <name evidence="1" type="ORF">ABR189_05070</name>
</gene>
<evidence type="ECO:0000313" key="1">
    <source>
        <dbReference type="EMBL" id="MET6996723.1"/>
    </source>
</evidence>
<accession>A0ABV2T110</accession>
<name>A0ABV2T110_9BACT</name>
<reference evidence="1 2" key="1">
    <citation type="submission" date="2024-06" db="EMBL/GenBank/DDBJ databases">
        <title>Chitinophaga defluvii sp. nov., isolated from municipal sewage.</title>
        <authorList>
            <person name="Zhang L."/>
        </authorList>
    </citation>
    <scope>NUCLEOTIDE SEQUENCE [LARGE SCALE GENOMIC DNA]</scope>
    <source>
        <strain evidence="1 2">H8</strain>
    </source>
</reference>
<sequence>MITVFQKGYYDIVCCTHLGKMKQLLIMLFSIMLYGRNNAQQQSLTALDNEEWTLTQSGKGQGIGSGSIWQFFSNYTFNATHWYSGGAYWTHQYTGTYYYDAVTVTVFLKYKKNTRLPPVRKNLCIQVIDAPTDSIGYYPVFYNGWAKQQGKHVPLGEPQILKQQLHAPADTLKIFNFPDDITSFRKRKIPISKSEL</sequence>
<proteinExistence type="predicted"/>
<keyword evidence="2" id="KW-1185">Reference proteome</keyword>
<protein>
    <submittedName>
        <fullName evidence="1">Uncharacterized protein</fullName>
    </submittedName>
</protein>
<dbReference type="EMBL" id="JBEXAC010000001">
    <property type="protein sequence ID" value="MET6996723.1"/>
    <property type="molecule type" value="Genomic_DNA"/>
</dbReference>
<evidence type="ECO:0000313" key="2">
    <source>
        <dbReference type="Proteomes" id="UP001549749"/>
    </source>
</evidence>
<comment type="caution">
    <text evidence="1">The sequence shown here is derived from an EMBL/GenBank/DDBJ whole genome shotgun (WGS) entry which is preliminary data.</text>
</comment>
<organism evidence="1 2">
    <name type="scientific">Chitinophaga defluvii</name>
    <dbReference type="NCBI Taxonomy" id="3163343"/>
    <lineage>
        <taxon>Bacteria</taxon>
        <taxon>Pseudomonadati</taxon>
        <taxon>Bacteroidota</taxon>
        <taxon>Chitinophagia</taxon>
        <taxon>Chitinophagales</taxon>
        <taxon>Chitinophagaceae</taxon>
        <taxon>Chitinophaga</taxon>
    </lineage>
</organism>
<dbReference type="Proteomes" id="UP001549749">
    <property type="component" value="Unassembled WGS sequence"/>
</dbReference>